<reference evidence="3" key="1">
    <citation type="journal article" date="2019" name="Int. J. Syst. Evol. Microbiol.">
        <title>The Global Catalogue of Microorganisms (GCM) 10K type strain sequencing project: providing services to taxonomists for standard genome sequencing and annotation.</title>
        <authorList>
            <consortium name="The Broad Institute Genomics Platform"/>
            <consortium name="The Broad Institute Genome Sequencing Center for Infectious Disease"/>
            <person name="Wu L."/>
            <person name="Ma J."/>
        </authorList>
    </citation>
    <scope>NUCLEOTIDE SEQUENCE [LARGE SCALE GENOMIC DNA]</scope>
    <source>
        <strain evidence="3">CGMCC 1.12702</strain>
    </source>
</reference>
<dbReference type="EMBL" id="JBHUGS010000002">
    <property type="protein sequence ID" value="MFD1951235.1"/>
    <property type="molecule type" value="Genomic_DNA"/>
</dbReference>
<dbReference type="RefSeq" id="WP_380929745.1">
    <property type="nucleotide sequence ID" value="NZ_JBHUGS010000002.1"/>
</dbReference>
<accession>A0ABW4TZK1</accession>
<organism evidence="2 3">
    <name type="scientific">Sphingomonas arantia</name>
    <dbReference type="NCBI Taxonomy" id="1460676"/>
    <lineage>
        <taxon>Bacteria</taxon>
        <taxon>Pseudomonadati</taxon>
        <taxon>Pseudomonadota</taxon>
        <taxon>Alphaproteobacteria</taxon>
        <taxon>Sphingomonadales</taxon>
        <taxon>Sphingomonadaceae</taxon>
        <taxon>Sphingomonas</taxon>
    </lineage>
</organism>
<keyword evidence="1" id="KW-0812">Transmembrane</keyword>
<keyword evidence="1" id="KW-0472">Membrane</keyword>
<comment type="caution">
    <text evidence="2">The sequence shown here is derived from an EMBL/GenBank/DDBJ whole genome shotgun (WGS) entry which is preliminary data.</text>
</comment>
<evidence type="ECO:0000313" key="3">
    <source>
        <dbReference type="Proteomes" id="UP001597400"/>
    </source>
</evidence>
<keyword evidence="1" id="KW-1133">Transmembrane helix</keyword>
<evidence type="ECO:0000313" key="2">
    <source>
        <dbReference type="EMBL" id="MFD1951235.1"/>
    </source>
</evidence>
<feature type="transmembrane region" description="Helical" evidence="1">
    <location>
        <begin position="12"/>
        <end position="31"/>
    </location>
</feature>
<gene>
    <name evidence="2" type="ORF">ACFSGX_10715</name>
</gene>
<name>A0ABW4TZK1_9SPHN</name>
<evidence type="ECO:0000256" key="1">
    <source>
        <dbReference type="SAM" id="Phobius"/>
    </source>
</evidence>
<protein>
    <submittedName>
        <fullName evidence="2">Uncharacterized protein</fullName>
    </submittedName>
</protein>
<proteinExistence type="predicted"/>
<keyword evidence="3" id="KW-1185">Reference proteome</keyword>
<sequence length="292" mass="29760">MREPSPRASRLVIAAGIVAVAVVGGGGFLLGQRTTNPRPVAAVAAPVAIPAPAAPDDDAGRTLGRADLIALAATAADATARGTAMPATFRGMVGRSFSIALPFGCGGPATEESDAAMRWTYDAAAGALRIHVAPLAWSPADWWPRAAPADVEAIEGFWIARPWTNSETCPAAQDPVAATGAEPVTLPGQTLAVGQIFGPDSDRQARREGTPYTAVLRMAPDTVRAEQGFRVRLTGRIAATPDGAPVVCQQAGGAEQRPACLVATSLDAITIENGATGATLATWPANGPRAAS</sequence>
<dbReference type="Proteomes" id="UP001597400">
    <property type="component" value="Unassembled WGS sequence"/>
</dbReference>